<keyword evidence="6 10" id="KW-0862">Zinc</keyword>
<dbReference type="EMBL" id="CP048739">
    <property type="protein sequence ID" value="QIB76250.1"/>
    <property type="molecule type" value="Genomic_DNA"/>
</dbReference>
<dbReference type="RefSeq" id="WP_163487923.1">
    <property type="nucleotide sequence ID" value="NZ_CP048739.1"/>
</dbReference>
<keyword evidence="1" id="KW-1003">Cell membrane</keyword>
<proteinExistence type="inferred from homology"/>
<dbReference type="AlphaFoldDB" id="A0A6C0UM30"/>
<evidence type="ECO:0000256" key="4">
    <source>
        <dbReference type="ARBA" id="ARBA00022723"/>
    </source>
</evidence>
<dbReference type="Pfam" id="PF01435">
    <property type="entry name" value="Peptidase_M48"/>
    <property type="match status" value="1"/>
</dbReference>
<evidence type="ECO:0000313" key="13">
    <source>
        <dbReference type="Proteomes" id="UP000465846"/>
    </source>
</evidence>
<dbReference type="Proteomes" id="UP000465846">
    <property type="component" value="Chromosome"/>
</dbReference>
<sequence length="360" mass="37266">MSPSTSDGHTSAVIGPTADKSLVREMAAALALVVTIDVVAVAAFGYLVAPWVEPLLPSGTPSVLVGGVAIVAVTGVFLLVHLRYARLGVLAAVGAKTVSESTHPNLHARITRLAAQFDLRPPELAVVDTDVPNSLAVGGPRASTVVISRGLIDDLSDDELDAVLAHELAHVKNRDATVMTLASVLPALANGEYSTSDSVIPSMSGAHYLIGAIGLFVLYVMATPRLSGTAFGGSSLGEFLLVVGFTLLLGGVLLGLLAAPAVVLTRRLSRRRELVADTAGARATGDPAAMAGAIRALAGEERTRRDLRSTASTLSGLCFLPHGFSTDDEGDEKATIATQTHPSVEDRLENLRTVTATLES</sequence>
<dbReference type="InterPro" id="IPR050083">
    <property type="entry name" value="HtpX_protease"/>
</dbReference>
<dbReference type="GeneID" id="44081629"/>
<dbReference type="GO" id="GO:0046872">
    <property type="term" value="F:metal ion binding"/>
    <property type="evidence" value="ECO:0007669"/>
    <property type="project" value="UniProtKB-KW"/>
</dbReference>
<evidence type="ECO:0000313" key="12">
    <source>
        <dbReference type="EMBL" id="QIB76250.1"/>
    </source>
</evidence>
<organism evidence="12 13">
    <name type="scientific">Halogeometricum borinquense</name>
    <dbReference type="NCBI Taxonomy" id="60847"/>
    <lineage>
        <taxon>Archaea</taxon>
        <taxon>Methanobacteriati</taxon>
        <taxon>Methanobacteriota</taxon>
        <taxon>Stenosarchaea group</taxon>
        <taxon>Halobacteria</taxon>
        <taxon>Halobacteriales</taxon>
        <taxon>Haloferacaceae</taxon>
        <taxon>Halogeometricum</taxon>
    </lineage>
</organism>
<reference evidence="12 13" key="1">
    <citation type="submission" date="2020-02" db="EMBL/GenBank/DDBJ databases">
        <title>Whole genome sequence of Halogeometricum borinquense strain wsp4.</title>
        <authorList>
            <person name="Verma D.K."/>
            <person name="Gopal K."/>
            <person name="Prasad E.S."/>
        </authorList>
    </citation>
    <scope>NUCLEOTIDE SEQUENCE [LARGE SCALE GENOMIC DNA]</scope>
    <source>
        <strain evidence="13">wsp4</strain>
    </source>
</reference>
<evidence type="ECO:0000259" key="11">
    <source>
        <dbReference type="Pfam" id="PF01435"/>
    </source>
</evidence>
<keyword evidence="3" id="KW-0812">Transmembrane</keyword>
<evidence type="ECO:0000256" key="8">
    <source>
        <dbReference type="ARBA" id="ARBA00023049"/>
    </source>
</evidence>
<name>A0A6C0UM30_9EURY</name>
<dbReference type="GO" id="GO:0006508">
    <property type="term" value="P:proteolysis"/>
    <property type="evidence" value="ECO:0007669"/>
    <property type="project" value="UniProtKB-KW"/>
</dbReference>
<keyword evidence="9" id="KW-0472">Membrane</keyword>
<accession>A0A6C0UM30</accession>
<evidence type="ECO:0000256" key="6">
    <source>
        <dbReference type="ARBA" id="ARBA00022833"/>
    </source>
</evidence>
<dbReference type="PANTHER" id="PTHR43221:SF2">
    <property type="entry name" value="PROTEASE HTPX HOMOLOG"/>
    <property type="match status" value="1"/>
</dbReference>
<dbReference type="Gene3D" id="3.30.2010.10">
    <property type="entry name" value="Metalloproteases ('zincins'), catalytic domain"/>
    <property type="match status" value="1"/>
</dbReference>
<keyword evidence="8 10" id="KW-0482">Metalloprotease</keyword>
<dbReference type="InterPro" id="IPR001915">
    <property type="entry name" value="Peptidase_M48"/>
</dbReference>
<comment type="cofactor">
    <cofactor evidence="10">
        <name>Zn(2+)</name>
        <dbReference type="ChEBI" id="CHEBI:29105"/>
    </cofactor>
    <text evidence="10">Binds 1 zinc ion per subunit.</text>
</comment>
<keyword evidence="2 10" id="KW-0645">Protease</keyword>
<keyword evidence="7" id="KW-1133">Transmembrane helix</keyword>
<protein>
    <submittedName>
        <fullName evidence="12">M48 family metalloprotease</fullName>
    </submittedName>
</protein>
<dbReference type="PANTHER" id="PTHR43221">
    <property type="entry name" value="PROTEASE HTPX"/>
    <property type="match status" value="1"/>
</dbReference>
<evidence type="ECO:0000256" key="3">
    <source>
        <dbReference type="ARBA" id="ARBA00022692"/>
    </source>
</evidence>
<comment type="similarity">
    <text evidence="10">Belongs to the peptidase M48 family.</text>
</comment>
<dbReference type="GO" id="GO:0004222">
    <property type="term" value="F:metalloendopeptidase activity"/>
    <property type="evidence" value="ECO:0007669"/>
    <property type="project" value="InterPro"/>
</dbReference>
<gene>
    <name evidence="12" type="ORF">G3I44_19470</name>
</gene>
<evidence type="ECO:0000256" key="1">
    <source>
        <dbReference type="ARBA" id="ARBA00022475"/>
    </source>
</evidence>
<evidence type="ECO:0000256" key="2">
    <source>
        <dbReference type="ARBA" id="ARBA00022670"/>
    </source>
</evidence>
<keyword evidence="4" id="KW-0479">Metal-binding</keyword>
<evidence type="ECO:0000256" key="9">
    <source>
        <dbReference type="ARBA" id="ARBA00023136"/>
    </source>
</evidence>
<feature type="domain" description="Peptidase M48" evidence="11">
    <location>
        <begin position="102"/>
        <end position="353"/>
    </location>
</feature>
<evidence type="ECO:0000256" key="7">
    <source>
        <dbReference type="ARBA" id="ARBA00022989"/>
    </source>
</evidence>
<keyword evidence="5 10" id="KW-0378">Hydrolase</keyword>
<evidence type="ECO:0000256" key="5">
    <source>
        <dbReference type="ARBA" id="ARBA00022801"/>
    </source>
</evidence>
<evidence type="ECO:0000256" key="10">
    <source>
        <dbReference type="RuleBase" id="RU003983"/>
    </source>
</evidence>